<organism evidence="7 8">
    <name type="scientific">Candidatus Taylorbacteria bacterium RIFCSPHIGHO2_02_FULL_44_12</name>
    <dbReference type="NCBI Taxonomy" id="1802308"/>
    <lineage>
        <taxon>Bacteria</taxon>
        <taxon>Candidatus Tayloriibacteriota</taxon>
    </lineage>
</organism>
<keyword evidence="4 6" id="KW-1133">Transmembrane helix</keyword>
<keyword evidence="2" id="KW-0488">Methylation</keyword>
<reference evidence="7 8" key="1">
    <citation type="journal article" date="2016" name="Nat. Commun.">
        <title>Thousands of microbial genomes shed light on interconnected biogeochemical processes in an aquifer system.</title>
        <authorList>
            <person name="Anantharaman K."/>
            <person name="Brown C.T."/>
            <person name="Hug L.A."/>
            <person name="Sharon I."/>
            <person name="Castelle C.J."/>
            <person name="Probst A.J."/>
            <person name="Thomas B.C."/>
            <person name="Singh A."/>
            <person name="Wilkins M.J."/>
            <person name="Karaoz U."/>
            <person name="Brodie E.L."/>
            <person name="Williams K.H."/>
            <person name="Hubbard S.S."/>
            <person name="Banfield J.F."/>
        </authorList>
    </citation>
    <scope>NUCLEOTIDE SEQUENCE [LARGE SCALE GENOMIC DNA]</scope>
</reference>
<gene>
    <name evidence="7" type="ORF">A3D50_00050</name>
</gene>
<accession>A0A1G2MKD0</accession>
<evidence type="ECO:0000256" key="5">
    <source>
        <dbReference type="ARBA" id="ARBA00023136"/>
    </source>
</evidence>
<dbReference type="EMBL" id="MHRM01000005">
    <property type="protein sequence ID" value="OHA24395.1"/>
    <property type="molecule type" value="Genomic_DNA"/>
</dbReference>
<evidence type="ECO:0000313" key="8">
    <source>
        <dbReference type="Proteomes" id="UP000178413"/>
    </source>
</evidence>
<dbReference type="PROSITE" id="PS00409">
    <property type="entry name" value="PROKAR_NTER_METHYL"/>
    <property type="match status" value="1"/>
</dbReference>
<protein>
    <submittedName>
        <fullName evidence="7">Uncharacterized protein</fullName>
    </submittedName>
</protein>
<dbReference type="GO" id="GO:0016020">
    <property type="term" value="C:membrane"/>
    <property type="evidence" value="ECO:0007669"/>
    <property type="project" value="UniProtKB-SubCell"/>
</dbReference>
<dbReference type="PRINTS" id="PR00885">
    <property type="entry name" value="BCTERIALGSPH"/>
</dbReference>
<evidence type="ECO:0000256" key="1">
    <source>
        <dbReference type="ARBA" id="ARBA00004167"/>
    </source>
</evidence>
<dbReference type="PANTHER" id="PTHR30093:SF44">
    <property type="entry name" value="TYPE II SECRETION SYSTEM CORE PROTEIN G"/>
    <property type="match status" value="1"/>
</dbReference>
<proteinExistence type="predicted"/>
<dbReference type="InterPro" id="IPR002416">
    <property type="entry name" value="T2SS_protein-GspH"/>
</dbReference>
<dbReference type="PANTHER" id="PTHR30093">
    <property type="entry name" value="GENERAL SECRETION PATHWAY PROTEIN G"/>
    <property type="match status" value="1"/>
</dbReference>
<dbReference type="GO" id="GO:0015628">
    <property type="term" value="P:protein secretion by the type II secretion system"/>
    <property type="evidence" value="ECO:0007669"/>
    <property type="project" value="InterPro"/>
</dbReference>
<dbReference type="Proteomes" id="UP000178413">
    <property type="component" value="Unassembled WGS sequence"/>
</dbReference>
<dbReference type="SUPFAM" id="SSF54523">
    <property type="entry name" value="Pili subunits"/>
    <property type="match status" value="1"/>
</dbReference>
<dbReference type="NCBIfam" id="TIGR02532">
    <property type="entry name" value="IV_pilin_GFxxxE"/>
    <property type="match status" value="1"/>
</dbReference>
<evidence type="ECO:0000256" key="2">
    <source>
        <dbReference type="ARBA" id="ARBA00022481"/>
    </source>
</evidence>
<dbReference type="InterPro" id="IPR012902">
    <property type="entry name" value="N_methyl_site"/>
</dbReference>
<dbReference type="AlphaFoldDB" id="A0A1G2MKD0"/>
<evidence type="ECO:0000256" key="4">
    <source>
        <dbReference type="ARBA" id="ARBA00022989"/>
    </source>
</evidence>
<comment type="subcellular location">
    <subcellularLocation>
        <location evidence="1">Membrane</location>
        <topology evidence="1">Single-pass membrane protein</topology>
    </subcellularLocation>
</comment>
<dbReference type="STRING" id="1802308.A3D50_00050"/>
<keyword evidence="3 6" id="KW-0812">Transmembrane</keyword>
<keyword evidence="5 6" id="KW-0472">Membrane</keyword>
<comment type="caution">
    <text evidence="7">The sequence shown here is derived from an EMBL/GenBank/DDBJ whole genome shotgun (WGS) entry which is preliminary data.</text>
</comment>
<evidence type="ECO:0000256" key="6">
    <source>
        <dbReference type="SAM" id="Phobius"/>
    </source>
</evidence>
<evidence type="ECO:0000256" key="3">
    <source>
        <dbReference type="ARBA" id="ARBA00022692"/>
    </source>
</evidence>
<dbReference type="InterPro" id="IPR045584">
    <property type="entry name" value="Pilin-like"/>
</dbReference>
<dbReference type="Gene3D" id="3.30.700.10">
    <property type="entry name" value="Glycoprotein, Type 4 Pilin"/>
    <property type="match status" value="1"/>
</dbReference>
<dbReference type="Pfam" id="PF07963">
    <property type="entry name" value="N_methyl"/>
    <property type="match status" value="1"/>
</dbReference>
<feature type="transmembrane region" description="Helical" evidence="6">
    <location>
        <begin position="7"/>
        <end position="31"/>
    </location>
</feature>
<sequence length="151" mass="15593">MKKYTRGFTLIELLVVIAIIGILSSVVLVSLNTARTKGKDSRIVSDVQQLRTQAESVYNGTDYLTLLTTANTATTNGAGIVQTAGTVGKQLSDDAAAQGGRLFAITNTGSTAYAIFGSLQSAANATTYFCIDSVGRTAAAVSTTTPTIACS</sequence>
<dbReference type="GO" id="GO:0015627">
    <property type="term" value="C:type II protein secretion system complex"/>
    <property type="evidence" value="ECO:0007669"/>
    <property type="project" value="InterPro"/>
</dbReference>
<name>A0A1G2MKD0_9BACT</name>
<evidence type="ECO:0000313" key="7">
    <source>
        <dbReference type="EMBL" id="OHA24395.1"/>
    </source>
</evidence>